<dbReference type="Proteomes" id="UP000886878">
    <property type="component" value="Unassembled WGS sequence"/>
</dbReference>
<evidence type="ECO:0000313" key="3">
    <source>
        <dbReference type="EMBL" id="HIW70649.1"/>
    </source>
</evidence>
<name>A0A9D1U4S1_9LACO</name>
<dbReference type="Pfam" id="PF07949">
    <property type="entry name" value="YbbR"/>
    <property type="match status" value="2"/>
</dbReference>
<gene>
    <name evidence="3" type="ORF">H9876_04685</name>
</gene>
<evidence type="ECO:0008006" key="5">
    <source>
        <dbReference type="Google" id="ProtNLM"/>
    </source>
</evidence>
<dbReference type="InterPro" id="IPR053154">
    <property type="entry name" value="c-di-AMP_regulator"/>
</dbReference>
<protein>
    <recommendedName>
        <fullName evidence="5">YbbR family protein</fullName>
    </recommendedName>
</protein>
<dbReference type="PANTHER" id="PTHR37804">
    <property type="entry name" value="CDAA REGULATORY PROTEIN CDAR"/>
    <property type="match status" value="1"/>
</dbReference>
<keyword evidence="2" id="KW-0812">Transmembrane</keyword>
<proteinExistence type="predicted"/>
<dbReference type="PANTHER" id="PTHR37804:SF1">
    <property type="entry name" value="CDAA REGULATORY PROTEIN CDAR"/>
    <property type="match status" value="1"/>
</dbReference>
<organism evidence="3 4">
    <name type="scientific">Candidatus Limosilactobacillus merdipullorum</name>
    <dbReference type="NCBI Taxonomy" id="2838653"/>
    <lineage>
        <taxon>Bacteria</taxon>
        <taxon>Bacillati</taxon>
        <taxon>Bacillota</taxon>
        <taxon>Bacilli</taxon>
        <taxon>Lactobacillales</taxon>
        <taxon>Lactobacillaceae</taxon>
        <taxon>Limosilactobacillus</taxon>
    </lineage>
</organism>
<feature type="compositionally biased region" description="Low complexity" evidence="1">
    <location>
        <begin position="238"/>
        <end position="281"/>
    </location>
</feature>
<dbReference type="EMBL" id="DXGK01000098">
    <property type="protein sequence ID" value="HIW70649.1"/>
    <property type="molecule type" value="Genomic_DNA"/>
</dbReference>
<keyword evidence="2" id="KW-1133">Transmembrane helix</keyword>
<dbReference type="AlphaFoldDB" id="A0A9D1U4S1"/>
<dbReference type="InterPro" id="IPR012505">
    <property type="entry name" value="YbbR"/>
</dbReference>
<reference evidence="3" key="2">
    <citation type="submission" date="2021-04" db="EMBL/GenBank/DDBJ databases">
        <authorList>
            <person name="Gilroy R."/>
        </authorList>
    </citation>
    <scope>NUCLEOTIDE SEQUENCE</scope>
    <source>
        <strain evidence="3">ChiHejej3B27-2180</strain>
    </source>
</reference>
<evidence type="ECO:0000313" key="4">
    <source>
        <dbReference type="Proteomes" id="UP000886878"/>
    </source>
</evidence>
<dbReference type="Gene3D" id="2.170.120.30">
    <property type="match status" value="1"/>
</dbReference>
<evidence type="ECO:0000256" key="1">
    <source>
        <dbReference type="SAM" id="MobiDB-lite"/>
    </source>
</evidence>
<sequence>MKSNRNNDSFFSNIWVLRISSLLLAIFLFVYVNGSKDGFLRQNTRTGNNSALMSNRSATLKMPLQLKVNNQRYVITGYPQYVRVRVSGPSALVTTTSNTQNFRVYADLSSLGVGHHTVKLRTSGLNSELRAELTPETIKVNIQPRATTTVPVDVRLSSRTVGDGYEVGTPRSSMTNVQVSGARDEVHRVAKVVAVVNVPKNATSDLHRQVTLQALDKHGRILNVIISPNSVSVTVPISSNGETNSSSKESSAGNSSSSSSKDNQNNDESSSTESSSASSSN</sequence>
<dbReference type="Gene3D" id="2.170.120.40">
    <property type="entry name" value="YbbR-like domain"/>
    <property type="match status" value="1"/>
</dbReference>
<comment type="caution">
    <text evidence="3">The sequence shown here is derived from an EMBL/GenBank/DDBJ whole genome shotgun (WGS) entry which is preliminary data.</text>
</comment>
<accession>A0A9D1U4S1</accession>
<feature type="region of interest" description="Disordered" evidence="1">
    <location>
        <begin position="237"/>
        <end position="281"/>
    </location>
</feature>
<feature type="transmembrane region" description="Helical" evidence="2">
    <location>
        <begin position="12"/>
        <end position="32"/>
    </location>
</feature>
<reference evidence="3" key="1">
    <citation type="journal article" date="2021" name="PeerJ">
        <title>Extensive microbial diversity within the chicken gut microbiome revealed by metagenomics and culture.</title>
        <authorList>
            <person name="Gilroy R."/>
            <person name="Ravi A."/>
            <person name="Getino M."/>
            <person name="Pursley I."/>
            <person name="Horton D.L."/>
            <person name="Alikhan N.F."/>
            <person name="Baker D."/>
            <person name="Gharbi K."/>
            <person name="Hall N."/>
            <person name="Watson M."/>
            <person name="Adriaenssens E.M."/>
            <person name="Foster-Nyarko E."/>
            <person name="Jarju S."/>
            <person name="Secka A."/>
            <person name="Antonio M."/>
            <person name="Oren A."/>
            <person name="Chaudhuri R.R."/>
            <person name="La Ragione R."/>
            <person name="Hildebrand F."/>
            <person name="Pallen M.J."/>
        </authorList>
    </citation>
    <scope>NUCLEOTIDE SEQUENCE</scope>
    <source>
        <strain evidence="3">ChiHejej3B27-2180</strain>
    </source>
</reference>
<keyword evidence="2" id="KW-0472">Membrane</keyword>
<evidence type="ECO:0000256" key="2">
    <source>
        <dbReference type="SAM" id="Phobius"/>
    </source>
</evidence>